<protein>
    <submittedName>
        <fullName evidence="1">Uncharacterized protein</fullName>
    </submittedName>
</protein>
<proteinExistence type="predicted"/>
<name>A0A8X6HPL8_TRICU</name>
<comment type="caution">
    <text evidence="1">The sequence shown here is derived from an EMBL/GenBank/DDBJ whole genome shotgun (WGS) entry which is preliminary data.</text>
</comment>
<dbReference type="Pfam" id="PF03564">
    <property type="entry name" value="DUF1759"/>
    <property type="match status" value="1"/>
</dbReference>
<sequence length="136" mass="15797">MEWCLFLKEHIILRILDAMMLIHGIRSFPGLLLSEPENIIKHIPITETAYNEAWGKLLARYDKKKQIIFSLIKTFMEQPSFNDINTSNLRSIADTSDEVIRGLKSIDTKAESRDVWLTYILLQKVDSKTRQEGAQF</sequence>
<dbReference type="EMBL" id="BMAO01028863">
    <property type="protein sequence ID" value="GFR27856.1"/>
    <property type="molecule type" value="Genomic_DNA"/>
</dbReference>
<reference evidence="1" key="1">
    <citation type="submission" date="2020-07" db="EMBL/GenBank/DDBJ databases">
        <title>Multicomponent nature underlies the extraordinary mechanical properties of spider dragline silk.</title>
        <authorList>
            <person name="Kono N."/>
            <person name="Nakamura H."/>
            <person name="Mori M."/>
            <person name="Yoshida Y."/>
            <person name="Ohtoshi R."/>
            <person name="Malay A.D."/>
            <person name="Moran D.A.P."/>
            <person name="Tomita M."/>
            <person name="Numata K."/>
            <person name="Arakawa K."/>
        </authorList>
    </citation>
    <scope>NUCLEOTIDE SEQUENCE</scope>
</reference>
<dbReference type="OrthoDB" id="6436242at2759"/>
<accession>A0A8X6HPL8</accession>
<keyword evidence="2" id="KW-1185">Reference proteome</keyword>
<dbReference type="InterPro" id="IPR005312">
    <property type="entry name" value="DUF1759"/>
</dbReference>
<dbReference type="AlphaFoldDB" id="A0A8X6HPL8"/>
<dbReference type="Proteomes" id="UP000887116">
    <property type="component" value="Unassembled WGS sequence"/>
</dbReference>
<evidence type="ECO:0000313" key="2">
    <source>
        <dbReference type="Proteomes" id="UP000887116"/>
    </source>
</evidence>
<organism evidence="1 2">
    <name type="scientific">Trichonephila clavata</name>
    <name type="common">Joro spider</name>
    <name type="synonym">Nephila clavata</name>
    <dbReference type="NCBI Taxonomy" id="2740835"/>
    <lineage>
        <taxon>Eukaryota</taxon>
        <taxon>Metazoa</taxon>
        <taxon>Ecdysozoa</taxon>
        <taxon>Arthropoda</taxon>
        <taxon>Chelicerata</taxon>
        <taxon>Arachnida</taxon>
        <taxon>Araneae</taxon>
        <taxon>Araneomorphae</taxon>
        <taxon>Entelegynae</taxon>
        <taxon>Araneoidea</taxon>
        <taxon>Nephilidae</taxon>
        <taxon>Trichonephila</taxon>
    </lineage>
</organism>
<gene>
    <name evidence="1" type="primary">AVEN_249977_1</name>
    <name evidence="1" type="ORF">TNCT_180321</name>
</gene>
<evidence type="ECO:0000313" key="1">
    <source>
        <dbReference type="EMBL" id="GFR27856.1"/>
    </source>
</evidence>